<feature type="domain" description="Sulfatase N-terminal" evidence="7">
    <location>
        <begin position="4"/>
        <end position="344"/>
    </location>
</feature>
<organism evidence="8 9">
    <name type="scientific">Candidatus Moanibacter tarae</name>
    <dbReference type="NCBI Taxonomy" id="2200854"/>
    <lineage>
        <taxon>Bacteria</taxon>
        <taxon>Pseudomonadati</taxon>
        <taxon>Verrucomicrobiota</taxon>
        <taxon>Opitutia</taxon>
        <taxon>Puniceicoccales</taxon>
        <taxon>Puniceicoccales incertae sedis</taxon>
        <taxon>Candidatus Moanibacter</taxon>
    </lineage>
</organism>
<dbReference type="Pfam" id="PF00884">
    <property type="entry name" value="Sulfatase"/>
    <property type="match status" value="1"/>
</dbReference>
<dbReference type="InterPro" id="IPR000917">
    <property type="entry name" value="Sulfatase_N"/>
</dbReference>
<dbReference type="InterPro" id="IPR017850">
    <property type="entry name" value="Alkaline_phosphatase_core_sf"/>
</dbReference>
<accession>A0A2Z4AL46</accession>
<dbReference type="Gene3D" id="3.40.720.10">
    <property type="entry name" value="Alkaline Phosphatase, subunit A"/>
    <property type="match status" value="1"/>
</dbReference>
<sequence>MNQPNIVFFLADDLGWRDLSCEGSKFYESPNIDRIANEGMRFTQGYAACQVCSPSRASILTGKVTPRHGVTDYIGAPSGEAWRGLGRQNKLLPPEYEHGLRKNETTFVKALQDDGYRTLFAGKWHLGDKDNHPEQFGFDVNIGGFRLGKPPGGYFSPYNNPYLKDGPKGESLPIRLGTEASNWIESNKDEPFLAYLSFYSVHGPIETSRDRWEKYRDKAVVQGPPNRRFIMENYLPVRQVQDCPIMGGMVEAMDDGVGIVLKTLDRLGLSENTVVCFTSDNGGVSSGDAYPTSNLPLRGGKGRQWEGGIREPFYIKAPGITRPGSICDVPVSGIDYYSTLLELASCDIPDSQTIDGLSLVPLLKGESDNKIETRDLYWHYPHYGNQGGDPSSIIRRHNWKLIHYYEDGRDELYDLKNDEGEKNDISGVYSDQVVALRYSLDKWLKDVSAKIPICDTDYAPERASARLYEIEYELMPELELTHARYLDPNWHPNDDWWGSQVTID</sequence>
<evidence type="ECO:0000256" key="3">
    <source>
        <dbReference type="ARBA" id="ARBA00022723"/>
    </source>
</evidence>
<dbReference type="CDD" id="cd16144">
    <property type="entry name" value="ARS_like"/>
    <property type="match status" value="1"/>
</dbReference>
<evidence type="ECO:0000256" key="6">
    <source>
        <dbReference type="ARBA" id="ARBA00022837"/>
    </source>
</evidence>
<dbReference type="PROSITE" id="PS00149">
    <property type="entry name" value="SULFATASE_2"/>
    <property type="match status" value="1"/>
</dbReference>
<dbReference type="Proteomes" id="UP000247465">
    <property type="component" value="Chromosome"/>
</dbReference>
<dbReference type="PANTHER" id="PTHR42693:SF42">
    <property type="entry name" value="ARYLSULFATASE G"/>
    <property type="match status" value="1"/>
</dbReference>
<evidence type="ECO:0000313" key="8">
    <source>
        <dbReference type="EMBL" id="AWT59550.1"/>
    </source>
</evidence>
<keyword evidence="6" id="KW-0106">Calcium</keyword>
<evidence type="ECO:0000256" key="2">
    <source>
        <dbReference type="ARBA" id="ARBA00008779"/>
    </source>
</evidence>
<dbReference type="GO" id="GO:0004065">
    <property type="term" value="F:arylsulfatase activity"/>
    <property type="evidence" value="ECO:0007669"/>
    <property type="project" value="UniProtKB-EC"/>
</dbReference>
<dbReference type="InterPro" id="IPR024607">
    <property type="entry name" value="Sulfatase_CS"/>
</dbReference>
<dbReference type="Gene3D" id="3.30.1120.10">
    <property type="match status" value="1"/>
</dbReference>
<proteinExistence type="inferred from homology"/>
<dbReference type="EMBL" id="CP029803">
    <property type="protein sequence ID" value="AWT59550.1"/>
    <property type="molecule type" value="Genomic_DNA"/>
</dbReference>
<dbReference type="EC" id="3.1.6.1" evidence="8"/>
<comment type="similarity">
    <text evidence="2">Belongs to the sulfatase family.</text>
</comment>
<evidence type="ECO:0000256" key="4">
    <source>
        <dbReference type="ARBA" id="ARBA00022729"/>
    </source>
</evidence>
<dbReference type="KEGG" id="mtar:DF168_00740"/>
<dbReference type="PANTHER" id="PTHR42693">
    <property type="entry name" value="ARYLSULFATASE FAMILY MEMBER"/>
    <property type="match status" value="1"/>
</dbReference>
<dbReference type="GO" id="GO:0046872">
    <property type="term" value="F:metal ion binding"/>
    <property type="evidence" value="ECO:0007669"/>
    <property type="project" value="UniProtKB-KW"/>
</dbReference>
<keyword evidence="5 8" id="KW-0378">Hydrolase</keyword>
<evidence type="ECO:0000259" key="7">
    <source>
        <dbReference type="Pfam" id="PF00884"/>
    </source>
</evidence>
<evidence type="ECO:0000256" key="1">
    <source>
        <dbReference type="ARBA" id="ARBA00001913"/>
    </source>
</evidence>
<evidence type="ECO:0000313" key="9">
    <source>
        <dbReference type="Proteomes" id="UP000247465"/>
    </source>
</evidence>
<dbReference type="SUPFAM" id="SSF53649">
    <property type="entry name" value="Alkaline phosphatase-like"/>
    <property type="match status" value="1"/>
</dbReference>
<protein>
    <submittedName>
        <fullName evidence="8">Arylsulfatase</fullName>
        <ecNumber evidence="8">3.1.6.1</ecNumber>
    </submittedName>
</protein>
<dbReference type="AlphaFoldDB" id="A0A2Z4AL46"/>
<evidence type="ECO:0000256" key="5">
    <source>
        <dbReference type="ARBA" id="ARBA00022801"/>
    </source>
</evidence>
<keyword evidence="3" id="KW-0479">Metal-binding</keyword>
<gene>
    <name evidence="8" type="primary">atsA_2</name>
    <name evidence="8" type="ORF">DF168_00740</name>
</gene>
<name>A0A2Z4AL46_9BACT</name>
<keyword evidence="4" id="KW-0732">Signal</keyword>
<dbReference type="InterPro" id="IPR050738">
    <property type="entry name" value="Sulfatase"/>
</dbReference>
<comment type="cofactor">
    <cofactor evidence="1">
        <name>Ca(2+)</name>
        <dbReference type="ChEBI" id="CHEBI:29108"/>
    </cofactor>
</comment>
<reference evidence="8 9" key="1">
    <citation type="submission" date="2018-06" db="EMBL/GenBank/DDBJ databases">
        <title>Draft Genome Sequence of a Novel Marine Bacterium Related to the Verrucomicrobia.</title>
        <authorList>
            <person name="Vosseberg J."/>
            <person name="Martijn J."/>
            <person name="Ettema T.J.G."/>
        </authorList>
    </citation>
    <scope>NUCLEOTIDE SEQUENCE [LARGE SCALE GENOMIC DNA]</scope>
    <source>
        <strain evidence="8">TARA_B100001123</strain>
    </source>
</reference>